<comment type="similarity">
    <text evidence="2">Belongs to the peroxidase family. Ascorbate peroxidase subfamily.</text>
</comment>
<dbReference type="PANTHER" id="PTHR31517">
    <property type="match status" value="1"/>
</dbReference>
<keyword evidence="11 14" id="KW-0106">Calcium</keyword>
<feature type="site" description="Transition state stabilizer" evidence="12">
    <location>
        <position position="134"/>
    </location>
</feature>
<feature type="domain" description="Plant heme peroxidase family profile" evidence="16">
    <location>
        <begin position="97"/>
        <end position="407"/>
    </location>
</feature>
<feature type="disulfide bond" evidence="13">
    <location>
        <begin position="107"/>
        <end position="181"/>
    </location>
</feature>
<comment type="cofactor">
    <cofactor evidence="11 14">
        <name>Ca(2+)</name>
        <dbReference type="ChEBI" id="CHEBI:29108"/>
    </cofactor>
    <text evidence="11 14">Binds 2 calcium ions per subunit.</text>
</comment>
<evidence type="ECO:0000256" key="11">
    <source>
        <dbReference type="PIRSR" id="PIRSR600823-3"/>
    </source>
</evidence>
<evidence type="ECO:0000256" key="10">
    <source>
        <dbReference type="PIRSR" id="PIRSR600823-2"/>
    </source>
</evidence>
<dbReference type="PANTHER" id="PTHR31517:SF48">
    <property type="entry name" value="PEROXIDASE 16-RELATED"/>
    <property type="match status" value="1"/>
</dbReference>
<evidence type="ECO:0000313" key="18">
    <source>
        <dbReference type="Proteomes" id="UP000886520"/>
    </source>
</evidence>
<feature type="binding site" description="axial binding residue" evidence="11">
    <location>
        <position position="259"/>
    </location>
    <ligand>
        <name>heme b</name>
        <dbReference type="ChEBI" id="CHEBI:60344"/>
    </ligand>
    <ligandPart>
        <name>Fe</name>
        <dbReference type="ChEBI" id="CHEBI:18248"/>
    </ligandPart>
</feature>
<feature type="binding site" evidence="11">
    <location>
        <position position="330"/>
    </location>
    <ligand>
        <name>Ca(2+)</name>
        <dbReference type="ChEBI" id="CHEBI:29108"/>
        <label>2</label>
    </ligand>
</feature>
<reference evidence="17" key="1">
    <citation type="submission" date="2021-01" db="EMBL/GenBank/DDBJ databases">
        <title>Adiantum capillus-veneris genome.</title>
        <authorList>
            <person name="Fang Y."/>
            <person name="Liao Q."/>
        </authorList>
    </citation>
    <scope>NUCLEOTIDE SEQUENCE</scope>
    <source>
        <strain evidence="17">H3</strain>
        <tissue evidence="17">Leaf</tissue>
    </source>
</reference>
<dbReference type="GO" id="GO:0020037">
    <property type="term" value="F:heme binding"/>
    <property type="evidence" value="ECO:0007669"/>
    <property type="project" value="UniProtKB-UniRule"/>
</dbReference>
<feature type="binding site" evidence="11">
    <location>
        <position position="327"/>
    </location>
    <ligand>
        <name>Ca(2+)</name>
        <dbReference type="ChEBI" id="CHEBI:29108"/>
        <label>2</label>
    </ligand>
</feature>
<keyword evidence="8 13" id="KW-1015">Disulfide bond</keyword>
<evidence type="ECO:0000256" key="12">
    <source>
        <dbReference type="PIRSR" id="PIRSR600823-4"/>
    </source>
</evidence>
<dbReference type="PRINTS" id="PR00458">
    <property type="entry name" value="PEROXIDASE"/>
</dbReference>
<protein>
    <recommendedName>
        <fullName evidence="14">Peroxidase</fullName>
        <ecNumber evidence="14">1.11.1.7</ecNumber>
    </recommendedName>
</protein>
<evidence type="ECO:0000256" key="6">
    <source>
        <dbReference type="ARBA" id="ARBA00023002"/>
    </source>
</evidence>
<evidence type="ECO:0000313" key="17">
    <source>
        <dbReference type="EMBL" id="KAI5065070.1"/>
    </source>
</evidence>
<feature type="binding site" evidence="10">
    <location>
        <position position="229"/>
    </location>
    <ligand>
        <name>substrate</name>
    </ligand>
</feature>
<dbReference type="PROSITE" id="PS00436">
    <property type="entry name" value="PEROXIDASE_2"/>
    <property type="match status" value="1"/>
</dbReference>
<comment type="caution">
    <text evidence="17">The sequence shown here is derived from an EMBL/GenBank/DDBJ whole genome shotgun (WGS) entry which is preliminary data.</text>
</comment>
<dbReference type="SUPFAM" id="SSF48113">
    <property type="entry name" value="Heme-dependent peroxidases"/>
    <property type="match status" value="1"/>
</dbReference>
<feature type="binding site" evidence="11">
    <location>
        <position position="154"/>
    </location>
    <ligand>
        <name>Ca(2+)</name>
        <dbReference type="ChEBI" id="CHEBI:29108"/>
        <label>1</label>
    </ligand>
</feature>
<evidence type="ECO:0000256" key="8">
    <source>
        <dbReference type="ARBA" id="ARBA00023157"/>
    </source>
</evidence>
<comment type="cofactor">
    <cofactor evidence="11 14">
        <name>heme b</name>
        <dbReference type="ChEBI" id="CHEBI:60344"/>
    </cofactor>
    <text evidence="11 14">Binds 1 heme b (iron(II)-protoporphyrin IX) group per subunit.</text>
</comment>
<keyword evidence="18" id="KW-1185">Reference proteome</keyword>
<keyword evidence="6 14" id="KW-0560">Oxidoreductase</keyword>
<dbReference type="InterPro" id="IPR033905">
    <property type="entry name" value="Secretory_peroxidase"/>
</dbReference>
<dbReference type="InterPro" id="IPR019794">
    <property type="entry name" value="Peroxidases_AS"/>
</dbReference>
<evidence type="ECO:0000256" key="5">
    <source>
        <dbReference type="ARBA" id="ARBA00022723"/>
    </source>
</evidence>
<feature type="binding site" evidence="11">
    <location>
        <position position="142"/>
    </location>
    <ligand>
        <name>Ca(2+)</name>
        <dbReference type="ChEBI" id="CHEBI:29108"/>
        <label>1</label>
    </ligand>
</feature>
<keyword evidence="3 14" id="KW-0575">Peroxidase</keyword>
<feature type="binding site" evidence="11">
    <location>
        <position position="148"/>
    </location>
    <ligand>
        <name>Ca(2+)</name>
        <dbReference type="ChEBI" id="CHEBI:29108"/>
        <label>1</label>
    </ligand>
</feature>
<keyword evidence="15" id="KW-0812">Transmembrane</keyword>
<feature type="disulfide bond" evidence="13">
    <location>
        <begin position="140"/>
        <end position="145"/>
    </location>
</feature>
<feature type="binding site" evidence="11">
    <location>
        <position position="144"/>
    </location>
    <ligand>
        <name>Ca(2+)</name>
        <dbReference type="ChEBI" id="CHEBI:29108"/>
        <label>1</label>
    </ligand>
</feature>
<feature type="transmembrane region" description="Helical" evidence="15">
    <location>
        <begin position="42"/>
        <end position="62"/>
    </location>
</feature>
<evidence type="ECO:0000256" key="1">
    <source>
        <dbReference type="ARBA" id="ARBA00000189"/>
    </source>
</evidence>
<dbReference type="CDD" id="cd00693">
    <property type="entry name" value="secretory_peroxidase"/>
    <property type="match status" value="1"/>
</dbReference>
<dbReference type="FunFam" id="1.10.420.10:FF:000001">
    <property type="entry name" value="Peroxidase"/>
    <property type="match status" value="1"/>
</dbReference>
<dbReference type="PROSITE" id="PS50873">
    <property type="entry name" value="PEROXIDASE_4"/>
    <property type="match status" value="1"/>
</dbReference>
<dbReference type="EMBL" id="JABFUD020000019">
    <property type="protein sequence ID" value="KAI5065070.1"/>
    <property type="molecule type" value="Genomic_DNA"/>
</dbReference>
<keyword evidence="5 11" id="KW-0479">Metal-binding</keyword>
<feature type="active site" description="Proton acceptor" evidence="9">
    <location>
        <position position="138"/>
    </location>
</feature>
<keyword evidence="7 11" id="KW-0408">Iron</keyword>
<evidence type="ECO:0000256" key="15">
    <source>
        <dbReference type="SAM" id="Phobius"/>
    </source>
</evidence>
<dbReference type="OrthoDB" id="2113341at2759"/>
<dbReference type="Proteomes" id="UP000886520">
    <property type="component" value="Chromosome 19"/>
</dbReference>
<dbReference type="AlphaFoldDB" id="A0A9D4UC54"/>
<dbReference type="PRINTS" id="PR00461">
    <property type="entry name" value="PLPEROXIDASE"/>
</dbReference>
<comment type="subcellular location">
    <subcellularLocation>
        <location evidence="14">Secreted</location>
    </subcellularLocation>
</comment>
<evidence type="ECO:0000256" key="9">
    <source>
        <dbReference type="PIRSR" id="PIRSR600823-1"/>
    </source>
</evidence>
<feature type="disulfide bond" evidence="13">
    <location>
        <begin position="266"/>
        <end position="298"/>
    </location>
</feature>
<sequence length="407" mass="43548">MGTRSLGEHRRHQHCASETMKVIRQKVQPNGAGTQRSCKLQISASAGIVLIFAILASFSIGICPQFPTSSTSATSSSTLPFMSGPFPSDTASSSNYSLTEDFYAILCPGLLNIVNETLTRAISRNASVAAGLLRLAFHDCFVQGCDGSVLLSPELEDGPNKNSLRGLEAINEVKQALESECPGMVSCADIVALAARHSVVQSGGPYYALGLGRRDGFIMNGSLASAELPKPDLNISSVLNHFSRKGFNETDVVSLLGAHTIGQTKCSNFGGRLCNQEGTGMADPRLNASLFLQLTTTCILDSPMINDVNGATASPCNSSQTTTVSLDFDTPTVFDNSFFKNVQQWRGVLNTDAALLDHPTTKALVQAYAENQDLFFEDFKRSMVKLSSLAVLTGVQGEIRRDCSLQN</sequence>
<keyword evidence="15" id="KW-0472">Membrane</keyword>
<dbReference type="Pfam" id="PF00141">
    <property type="entry name" value="peroxidase"/>
    <property type="match status" value="1"/>
</dbReference>
<keyword evidence="14" id="KW-0964">Secreted</keyword>
<dbReference type="GO" id="GO:0140825">
    <property type="term" value="F:lactoperoxidase activity"/>
    <property type="evidence" value="ECO:0007669"/>
    <property type="project" value="UniProtKB-EC"/>
</dbReference>
<dbReference type="Gene3D" id="1.10.420.10">
    <property type="entry name" value="Peroxidase, domain 2"/>
    <property type="match status" value="1"/>
</dbReference>
<dbReference type="GO" id="GO:0042744">
    <property type="term" value="P:hydrogen peroxide catabolic process"/>
    <property type="evidence" value="ECO:0007669"/>
    <property type="project" value="UniProtKB-KW"/>
</dbReference>
<evidence type="ECO:0000256" key="3">
    <source>
        <dbReference type="ARBA" id="ARBA00022559"/>
    </source>
</evidence>
<feature type="disulfide bond" evidence="13">
    <location>
        <begin position="187"/>
        <end position="403"/>
    </location>
</feature>
<organism evidence="17 18">
    <name type="scientific">Adiantum capillus-veneris</name>
    <name type="common">Maidenhair fern</name>
    <dbReference type="NCBI Taxonomy" id="13818"/>
    <lineage>
        <taxon>Eukaryota</taxon>
        <taxon>Viridiplantae</taxon>
        <taxon>Streptophyta</taxon>
        <taxon>Embryophyta</taxon>
        <taxon>Tracheophyta</taxon>
        <taxon>Polypodiopsida</taxon>
        <taxon>Polypodiidae</taxon>
        <taxon>Polypodiales</taxon>
        <taxon>Pteridineae</taxon>
        <taxon>Pteridaceae</taxon>
        <taxon>Vittarioideae</taxon>
        <taxon>Adiantum</taxon>
    </lineage>
</organism>
<name>A0A9D4UC54_ADICA</name>
<evidence type="ECO:0000259" key="16">
    <source>
        <dbReference type="PROSITE" id="PS50873"/>
    </source>
</evidence>
<proteinExistence type="inferred from homology"/>
<gene>
    <name evidence="17" type="ORF">GOP47_0019765</name>
</gene>
<keyword evidence="15" id="KW-1133">Transmembrane helix</keyword>
<dbReference type="Gene3D" id="1.10.520.10">
    <property type="match status" value="1"/>
</dbReference>
<feature type="binding site" evidence="11">
    <location>
        <position position="139"/>
    </location>
    <ligand>
        <name>Ca(2+)</name>
        <dbReference type="ChEBI" id="CHEBI:29108"/>
        <label>1</label>
    </ligand>
</feature>
<feature type="binding site" evidence="11">
    <location>
        <position position="335"/>
    </location>
    <ligand>
        <name>Ca(2+)</name>
        <dbReference type="ChEBI" id="CHEBI:29108"/>
        <label>2</label>
    </ligand>
</feature>
<keyword evidence="14" id="KW-0376">Hydrogen peroxide</keyword>
<keyword evidence="4 14" id="KW-0349">Heme</keyword>
<comment type="function">
    <text evidence="14">Removal of H(2)O(2), oxidation of toxic reductants, biosynthesis and degradation of lignin, suberization, auxin catabolism, response to environmental stresses such as wounding, pathogen attack and oxidative stress.</text>
</comment>
<evidence type="ECO:0000256" key="14">
    <source>
        <dbReference type="RuleBase" id="RU362060"/>
    </source>
</evidence>
<evidence type="ECO:0000256" key="4">
    <source>
        <dbReference type="ARBA" id="ARBA00022617"/>
    </source>
</evidence>
<evidence type="ECO:0000256" key="13">
    <source>
        <dbReference type="PIRSR" id="PIRSR600823-5"/>
    </source>
</evidence>
<feature type="binding site" evidence="11">
    <location>
        <position position="260"/>
    </location>
    <ligand>
        <name>Ca(2+)</name>
        <dbReference type="ChEBI" id="CHEBI:29108"/>
        <label>2</label>
    </ligand>
</feature>
<evidence type="ECO:0000256" key="7">
    <source>
        <dbReference type="ARBA" id="ARBA00023004"/>
    </source>
</evidence>
<dbReference type="PROSITE" id="PS00435">
    <property type="entry name" value="PEROXIDASE_1"/>
    <property type="match status" value="1"/>
</dbReference>
<dbReference type="EC" id="1.11.1.7" evidence="14"/>
<comment type="catalytic activity">
    <reaction evidence="1 14">
        <text>2 a phenolic donor + H2O2 = 2 a phenolic radical donor + 2 H2O</text>
        <dbReference type="Rhea" id="RHEA:56136"/>
        <dbReference type="ChEBI" id="CHEBI:15377"/>
        <dbReference type="ChEBI" id="CHEBI:16240"/>
        <dbReference type="ChEBI" id="CHEBI:139520"/>
        <dbReference type="ChEBI" id="CHEBI:139521"/>
        <dbReference type="EC" id="1.11.1.7"/>
    </reaction>
</comment>
<accession>A0A9D4UC54</accession>
<dbReference type="GO" id="GO:0046872">
    <property type="term" value="F:metal ion binding"/>
    <property type="evidence" value="ECO:0007669"/>
    <property type="project" value="UniProtKB-UniRule"/>
</dbReference>
<dbReference type="GO" id="GO:0006979">
    <property type="term" value="P:response to oxidative stress"/>
    <property type="evidence" value="ECO:0007669"/>
    <property type="project" value="UniProtKB-UniRule"/>
</dbReference>
<dbReference type="GO" id="GO:0005576">
    <property type="term" value="C:extracellular region"/>
    <property type="evidence" value="ECO:0007669"/>
    <property type="project" value="UniProtKB-SubCell"/>
</dbReference>
<dbReference type="InterPro" id="IPR019793">
    <property type="entry name" value="Peroxidases_heam-ligand_BS"/>
</dbReference>
<comment type="similarity">
    <text evidence="14">Belongs to the peroxidase family. Classical plant (class III) peroxidase subfamily.</text>
</comment>
<dbReference type="InterPro" id="IPR002016">
    <property type="entry name" value="Haem_peroxidase"/>
</dbReference>
<dbReference type="InterPro" id="IPR000823">
    <property type="entry name" value="Peroxidase_pln"/>
</dbReference>
<feature type="binding site" evidence="11">
    <location>
        <position position="146"/>
    </location>
    <ligand>
        <name>Ca(2+)</name>
        <dbReference type="ChEBI" id="CHEBI:29108"/>
        <label>1</label>
    </ligand>
</feature>
<evidence type="ECO:0000256" key="2">
    <source>
        <dbReference type="ARBA" id="ARBA00006873"/>
    </source>
</evidence>
<dbReference type="InterPro" id="IPR010255">
    <property type="entry name" value="Haem_peroxidase_sf"/>
</dbReference>